<gene>
    <name evidence="1" type="ORF">ABFZ84_13505</name>
</gene>
<comment type="caution">
    <text evidence="1">The sequence shown here is derived from an EMBL/GenBank/DDBJ whole genome shotgun (WGS) entry which is preliminary data.</text>
</comment>
<evidence type="ECO:0000313" key="2">
    <source>
        <dbReference type="Proteomes" id="UP001560685"/>
    </source>
</evidence>
<organism evidence="1 2">
    <name type="scientific">Hyphococcus lacteus</name>
    <dbReference type="NCBI Taxonomy" id="3143536"/>
    <lineage>
        <taxon>Bacteria</taxon>
        <taxon>Pseudomonadati</taxon>
        <taxon>Pseudomonadota</taxon>
        <taxon>Alphaproteobacteria</taxon>
        <taxon>Parvularculales</taxon>
        <taxon>Parvularculaceae</taxon>
        <taxon>Hyphococcus</taxon>
    </lineage>
</organism>
<dbReference type="Proteomes" id="UP001560685">
    <property type="component" value="Unassembled WGS sequence"/>
</dbReference>
<protein>
    <submittedName>
        <fullName evidence="1">Uncharacterized protein</fullName>
    </submittedName>
</protein>
<reference evidence="1 2" key="1">
    <citation type="submission" date="2024-05" db="EMBL/GenBank/DDBJ databases">
        <title>Three bacterial strains, DH-69, EH-24, and ECK-19 isolated from coastal sediments.</title>
        <authorList>
            <person name="Ye Y.-Q."/>
            <person name="Du Z.-J."/>
        </authorList>
    </citation>
    <scope>NUCLEOTIDE SEQUENCE [LARGE SCALE GENOMIC DNA]</scope>
    <source>
        <strain evidence="1 2">ECK-19</strain>
    </source>
</reference>
<dbReference type="EMBL" id="JBEHZE010000002">
    <property type="protein sequence ID" value="MEX6634565.1"/>
    <property type="molecule type" value="Genomic_DNA"/>
</dbReference>
<name>A0ABV3Z6Y1_9PROT</name>
<keyword evidence="2" id="KW-1185">Reference proteome</keyword>
<accession>A0ABV3Z6Y1</accession>
<proteinExistence type="predicted"/>
<evidence type="ECO:0000313" key="1">
    <source>
        <dbReference type="EMBL" id="MEX6634565.1"/>
    </source>
</evidence>
<sequence length="279" mass="30748">MAEKHAKKLGKMPLSFTPISSGNDWHGATWSVDDEDTLAEMIARIAIGQSRVVGKVLKKLNAAPTGFPKGGFAGARALLTLKDEDDDPYHRDGWVFQAISWIALNTQEENALIRAPQIRKADKGLDGLLIRFDDDDVAHVVICEEKATEHPRQKVYSQVWPEFEDFETGVRDHELIAGVTSLLATSAEDDPDAVVADILWEDVRAYRVAVTVGDTHATSAGRKRLFKGYEETVDGDVERRQAETLYLEDVREWIGALAAKAVAVIDAAEAAFEQDGAYV</sequence>
<dbReference type="RefSeq" id="WP_369314611.1">
    <property type="nucleotide sequence ID" value="NZ_JBEHZE010000002.1"/>
</dbReference>